<dbReference type="RefSeq" id="WP_209736147.1">
    <property type="nucleotide sequence ID" value="NZ_CP072611.1"/>
</dbReference>
<evidence type="ECO:0000256" key="1">
    <source>
        <dbReference type="SAM" id="SignalP"/>
    </source>
</evidence>
<proteinExistence type="predicted"/>
<dbReference type="Proteomes" id="UP001597371">
    <property type="component" value="Unassembled WGS sequence"/>
</dbReference>
<organism evidence="2 3">
    <name type="scientific">Aureimonas populi</name>
    <dbReference type="NCBI Taxonomy" id="1701758"/>
    <lineage>
        <taxon>Bacteria</taxon>
        <taxon>Pseudomonadati</taxon>
        <taxon>Pseudomonadota</taxon>
        <taxon>Alphaproteobacteria</taxon>
        <taxon>Hyphomicrobiales</taxon>
        <taxon>Aurantimonadaceae</taxon>
        <taxon>Aureimonas</taxon>
    </lineage>
</organism>
<reference evidence="3" key="1">
    <citation type="journal article" date="2019" name="Int. J. Syst. Evol. Microbiol.">
        <title>The Global Catalogue of Microorganisms (GCM) 10K type strain sequencing project: providing services to taxonomists for standard genome sequencing and annotation.</title>
        <authorList>
            <consortium name="The Broad Institute Genomics Platform"/>
            <consortium name="The Broad Institute Genome Sequencing Center for Infectious Disease"/>
            <person name="Wu L."/>
            <person name="Ma J."/>
        </authorList>
    </citation>
    <scope>NUCLEOTIDE SEQUENCE [LARGE SCALE GENOMIC DNA]</scope>
    <source>
        <strain evidence="3">ZS-35-S2</strain>
    </source>
</reference>
<dbReference type="EMBL" id="JBHUIJ010000002">
    <property type="protein sequence ID" value="MFD2235905.1"/>
    <property type="molecule type" value="Genomic_DNA"/>
</dbReference>
<keyword evidence="1" id="KW-0732">Signal</keyword>
<protein>
    <recommendedName>
        <fullName evidence="4">Lipoprotein</fullName>
    </recommendedName>
</protein>
<evidence type="ECO:0008006" key="4">
    <source>
        <dbReference type="Google" id="ProtNLM"/>
    </source>
</evidence>
<comment type="caution">
    <text evidence="2">The sequence shown here is derived from an EMBL/GenBank/DDBJ whole genome shotgun (WGS) entry which is preliminary data.</text>
</comment>
<sequence length="89" mass="9758">MPRPILMILPLAAALSGCVAAQTSLTYGTFAVTERPPTFCEHYAEQTYLNTVEDLTERGEGFGARGFARERARATADRAYDRCLAGRTN</sequence>
<name>A0ABW5CFE7_9HYPH</name>
<evidence type="ECO:0000313" key="2">
    <source>
        <dbReference type="EMBL" id="MFD2235905.1"/>
    </source>
</evidence>
<evidence type="ECO:0000313" key="3">
    <source>
        <dbReference type="Proteomes" id="UP001597371"/>
    </source>
</evidence>
<accession>A0ABW5CFE7</accession>
<dbReference type="PROSITE" id="PS51257">
    <property type="entry name" value="PROKAR_LIPOPROTEIN"/>
    <property type="match status" value="1"/>
</dbReference>
<keyword evidence="3" id="KW-1185">Reference proteome</keyword>
<feature type="signal peptide" evidence="1">
    <location>
        <begin position="1"/>
        <end position="21"/>
    </location>
</feature>
<gene>
    <name evidence="2" type="ORF">ACFSKQ_00315</name>
</gene>
<feature type="chain" id="PRO_5047384043" description="Lipoprotein" evidence="1">
    <location>
        <begin position="22"/>
        <end position="89"/>
    </location>
</feature>